<comment type="cofactor">
    <cofactor evidence="1">
        <name>pyridoxal 5'-phosphate</name>
        <dbReference type="ChEBI" id="CHEBI:597326"/>
    </cofactor>
</comment>
<dbReference type="AlphaFoldDB" id="A0A9J6CCW3"/>
<keyword evidence="5" id="KW-0808">Transferase</keyword>
<comment type="caution">
    <text evidence="6">The sequence shown here is derived from an EMBL/GenBank/DDBJ whole genome shotgun (WGS) entry which is preliminary data.</text>
</comment>
<reference evidence="6" key="1">
    <citation type="submission" date="2021-03" db="EMBL/GenBank/DDBJ databases">
        <title>Chromosome level genome of the anhydrobiotic midge Polypedilum vanderplanki.</title>
        <authorList>
            <person name="Yoshida Y."/>
            <person name="Kikawada T."/>
            <person name="Gusev O."/>
        </authorList>
    </citation>
    <scope>NUCLEOTIDE SEQUENCE</scope>
    <source>
        <strain evidence="6">NIAS01</strain>
        <tissue evidence="6">Whole body or cell culture</tissue>
    </source>
</reference>
<dbReference type="PANTHER" id="PTHR45688:SF3">
    <property type="entry name" value="ALANINE--GLYOXYLATE AMINOTRANSFERASE 2, MITOCHONDRIAL"/>
    <property type="match status" value="1"/>
</dbReference>
<proteinExistence type="inferred from homology"/>
<dbReference type="GO" id="GO:0019481">
    <property type="term" value="P:L-alanine catabolic process, by transamination"/>
    <property type="evidence" value="ECO:0007669"/>
    <property type="project" value="TreeGrafter"/>
</dbReference>
<dbReference type="GO" id="GO:0008453">
    <property type="term" value="F:alanine-glyoxylate transaminase activity"/>
    <property type="evidence" value="ECO:0007669"/>
    <property type="project" value="TreeGrafter"/>
</dbReference>
<evidence type="ECO:0000256" key="1">
    <source>
        <dbReference type="ARBA" id="ARBA00001933"/>
    </source>
</evidence>
<dbReference type="GO" id="GO:0009436">
    <property type="term" value="P:glyoxylate catabolic process"/>
    <property type="evidence" value="ECO:0007669"/>
    <property type="project" value="TreeGrafter"/>
</dbReference>
<dbReference type="GO" id="GO:0005739">
    <property type="term" value="C:mitochondrion"/>
    <property type="evidence" value="ECO:0007669"/>
    <property type="project" value="UniProtKB-SubCell"/>
</dbReference>
<keyword evidence="4" id="KW-0032">Aminotransferase</keyword>
<dbReference type="OrthoDB" id="10261433at2759"/>
<dbReference type="Gene3D" id="3.90.1150.10">
    <property type="entry name" value="Aspartate Aminotransferase, domain 1"/>
    <property type="match status" value="1"/>
</dbReference>
<gene>
    <name evidence="6" type="ORF">PVAND_009241</name>
</gene>
<evidence type="ECO:0000256" key="2">
    <source>
        <dbReference type="ARBA" id="ARBA00004173"/>
    </source>
</evidence>
<evidence type="ECO:0000256" key="4">
    <source>
        <dbReference type="ARBA" id="ARBA00022576"/>
    </source>
</evidence>
<dbReference type="PANTHER" id="PTHR45688">
    <property type="match status" value="1"/>
</dbReference>
<dbReference type="SUPFAM" id="SSF53383">
    <property type="entry name" value="PLP-dependent transferases"/>
    <property type="match status" value="1"/>
</dbReference>
<dbReference type="InterPro" id="IPR015422">
    <property type="entry name" value="PyrdxlP-dep_Trfase_small"/>
</dbReference>
<keyword evidence="7" id="KW-1185">Reference proteome</keyword>
<evidence type="ECO:0000313" key="7">
    <source>
        <dbReference type="Proteomes" id="UP001107558"/>
    </source>
</evidence>
<evidence type="ECO:0000256" key="3">
    <source>
        <dbReference type="ARBA" id="ARBA00008954"/>
    </source>
</evidence>
<evidence type="ECO:0000256" key="5">
    <source>
        <dbReference type="ARBA" id="ARBA00022679"/>
    </source>
</evidence>
<protein>
    <submittedName>
        <fullName evidence="6">Uncharacterized protein</fullName>
    </submittedName>
</protein>
<dbReference type="InterPro" id="IPR015424">
    <property type="entry name" value="PyrdxlP-dep_Trfase"/>
</dbReference>
<accession>A0A9J6CCW3</accession>
<dbReference type="Proteomes" id="UP001107558">
    <property type="component" value="Chromosome 1"/>
</dbReference>
<comment type="subcellular location">
    <subcellularLocation>
        <location evidence="2">Mitochondrion</location>
    </subcellularLocation>
</comment>
<comment type="similarity">
    <text evidence="3">Belongs to the class-III pyridoxal-phosphate-dependent aminotransferase family.</text>
</comment>
<dbReference type="EMBL" id="JADBJN010000001">
    <property type="protein sequence ID" value="KAG5679688.1"/>
    <property type="molecule type" value="Genomic_DNA"/>
</dbReference>
<name>A0A9J6CCW3_POLVA</name>
<organism evidence="6 7">
    <name type="scientific">Polypedilum vanderplanki</name>
    <name type="common">Sleeping chironomid midge</name>
    <dbReference type="NCBI Taxonomy" id="319348"/>
    <lineage>
        <taxon>Eukaryota</taxon>
        <taxon>Metazoa</taxon>
        <taxon>Ecdysozoa</taxon>
        <taxon>Arthropoda</taxon>
        <taxon>Hexapoda</taxon>
        <taxon>Insecta</taxon>
        <taxon>Pterygota</taxon>
        <taxon>Neoptera</taxon>
        <taxon>Endopterygota</taxon>
        <taxon>Diptera</taxon>
        <taxon>Nematocera</taxon>
        <taxon>Chironomoidea</taxon>
        <taxon>Chironomidae</taxon>
        <taxon>Chironominae</taxon>
        <taxon>Polypedilum</taxon>
        <taxon>Polypedilum</taxon>
    </lineage>
</organism>
<evidence type="ECO:0000313" key="6">
    <source>
        <dbReference type="EMBL" id="KAG5679688.1"/>
    </source>
</evidence>
<sequence>MVENAKTRKPMNTNTFIDIWERCKDMGVLLGKGGINGNVFRIKPPMCITREDADLTLNVFEAAVKHQLNN</sequence>